<comment type="caution">
    <text evidence="1">The sequence shown here is derived from an EMBL/GenBank/DDBJ whole genome shotgun (WGS) entry which is preliminary data.</text>
</comment>
<reference evidence="1 2" key="1">
    <citation type="submission" date="2021-10" db="EMBL/GenBank/DDBJ databases">
        <title>Genome sequencing of Xanthomonas strains from NCPPB.</title>
        <authorList>
            <person name="Hussein R."/>
            <person name="Harrison J."/>
            <person name="Studholme D.J."/>
            <person name="Vicente J."/>
            <person name="Grant M."/>
        </authorList>
    </citation>
    <scope>NUCLEOTIDE SEQUENCE [LARGE SCALE GENOMIC DNA]</scope>
    <source>
        <strain evidence="1 2">NCPPB 101</strain>
    </source>
</reference>
<sequence>MHPLTENPSNIHVARQLGQQIIQLLAFGIAFFTSKQTDHLWQLSHASHR</sequence>
<evidence type="ECO:0000313" key="1">
    <source>
        <dbReference type="EMBL" id="MCC4622493.1"/>
    </source>
</evidence>
<organism evidence="1 2">
    <name type="scientific">Xanthomonas cassavae CFBP 4642</name>
    <dbReference type="NCBI Taxonomy" id="1219375"/>
    <lineage>
        <taxon>Bacteria</taxon>
        <taxon>Pseudomonadati</taxon>
        <taxon>Pseudomonadota</taxon>
        <taxon>Gammaproteobacteria</taxon>
        <taxon>Lysobacterales</taxon>
        <taxon>Lysobacteraceae</taxon>
        <taxon>Xanthomonas</taxon>
    </lineage>
</organism>
<dbReference type="RefSeq" id="WP_160170343.1">
    <property type="nucleotide sequence ID" value="NZ_CAWQPJ010000187.1"/>
</dbReference>
<name>A0ABS8HK89_9XANT</name>
<keyword evidence="2" id="KW-1185">Reference proteome</keyword>
<dbReference type="EMBL" id="JAJGQJ010000099">
    <property type="protein sequence ID" value="MCC4622493.1"/>
    <property type="molecule type" value="Genomic_DNA"/>
</dbReference>
<accession>A0ABS8HK89</accession>
<evidence type="ECO:0000313" key="2">
    <source>
        <dbReference type="Proteomes" id="UP001199206"/>
    </source>
</evidence>
<proteinExistence type="predicted"/>
<dbReference type="Proteomes" id="UP001199206">
    <property type="component" value="Unassembled WGS sequence"/>
</dbReference>
<protein>
    <submittedName>
        <fullName evidence="1">Uncharacterized protein</fullName>
    </submittedName>
</protein>
<gene>
    <name evidence="1" type="ORF">LL965_21425</name>
</gene>